<dbReference type="PROSITE" id="PS01215">
    <property type="entry name" value="MRP"/>
    <property type="match status" value="1"/>
</dbReference>
<dbReference type="InterPro" id="IPR019591">
    <property type="entry name" value="Mrp/NBP35_ATP-bd"/>
</dbReference>
<dbReference type="Gene3D" id="3.40.50.300">
    <property type="entry name" value="P-loop containing nucleotide triphosphate hydrolases"/>
    <property type="match status" value="1"/>
</dbReference>
<name>A0A517WS16_9PLAN</name>
<evidence type="ECO:0000256" key="4">
    <source>
        <dbReference type="ARBA" id="ARBA00022741"/>
    </source>
</evidence>
<dbReference type="GO" id="GO:0046872">
    <property type="term" value="F:metal ion binding"/>
    <property type="evidence" value="ECO:0007669"/>
    <property type="project" value="UniProtKB-KW"/>
</dbReference>
<comment type="subunit">
    <text evidence="8">Homodimer.</text>
</comment>
<evidence type="ECO:0000256" key="7">
    <source>
        <dbReference type="ARBA" id="ARBA00023014"/>
    </source>
</evidence>
<dbReference type="Gene3D" id="3.30.300.130">
    <property type="entry name" value="Fe-S cluster assembly (FSCA)"/>
    <property type="match status" value="1"/>
</dbReference>
<organism evidence="10 11">
    <name type="scientific">Gimesia aquarii</name>
    <dbReference type="NCBI Taxonomy" id="2527964"/>
    <lineage>
        <taxon>Bacteria</taxon>
        <taxon>Pseudomonadati</taxon>
        <taxon>Planctomycetota</taxon>
        <taxon>Planctomycetia</taxon>
        <taxon>Planctomycetales</taxon>
        <taxon>Planctomycetaceae</taxon>
        <taxon>Gimesia</taxon>
    </lineage>
</organism>
<dbReference type="InterPro" id="IPR034904">
    <property type="entry name" value="FSCA_dom_sf"/>
</dbReference>
<dbReference type="InterPro" id="IPR044304">
    <property type="entry name" value="NUBPL-like"/>
</dbReference>
<dbReference type="GO" id="GO:0016887">
    <property type="term" value="F:ATP hydrolysis activity"/>
    <property type="evidence" value="ECO:0007669"/>
    <property type="project" value="UniProtKB-UniRule"/>
</dbReference>
<evidence type="ECO:0000256" key="6">
    <source>
        <dbReference type="ARBA" id="ARBA00023004"/>
    </source>
</evidence>
<dbReference type="GO" id="GO:0140663">
    <property type="term" value="F:ATP-dependent FeS chaperone activity"/>
    <property type="evidence" value="ECO:0007669"/>
    <property type="project" value="InterPro"/>
</dbReference>
<reference evidence="10 11" key="1">
    <citation type="submission" date="2019-03" db="EMBL/GenBank/DDBJ databases">
        <title>Deep-cultivation of Planctomycetes and their phenomic and genomic characterization uncovers novel biology.</title>
        <authorList>
            <person name="Wiegand S."/>
            <person name="Jogler M."/>
            <person name="Boedeker C."/>
            <person name="Pinto D."/>
            <person name="Vollmers J."/>
            <person name="Rivas-Marin E."/>
            <person name="Kohn T."/>
            <person name="Peeters S.H."/>
            <person name="Heuer A."/>
            <person name="Rast P."/>
            <person name="Oberbeckmann S."/>
            <person name="Bunk B."/>
            <person name="Jeske O."/>
            <person name="Meyerdierks A."/>
            <person name="Storesund J.E."/>
            <person name="Kallscheuer N."/>
            <person name="Luecker S."/>
            <person name="Lage O.M."/>
            <person name="Pohl T."/>
            <person name="Merkel B.J."/>
            <person name="Hornburger P."/>
            <person name="Mueller R.-W."/>
            <person name="Bruemmer F."/>
            <person name="Labrenz M."/>
            <person name="Spormann A.M."/>
            <person name="Op den Camp H."/>
            <person name="Overmann J."/>
            <person name="Amann R."/>
            <person name="Jetten M.S.M."/>
            <person name="Mascher T."/>
            <person name="Medema M.H."/>
            <person name="Devos D.P."/>
            <person name="Kaster A.-K."/>
            <person name="Ovreas L."/>
            <person name="Rohde M."/>
            <person name="Galperin M.Y."/>
            <person name="Jogler C."/>
        </authorList>
    </citation>
    <scope>NUCLEOTIDE SEQUENCE [LARGE SCALE GENOMIC DNA]</scope>
    <source>
        <strain evidence="10 11">V202</strain>
    </source>
</reference>
<keyword evidence="3 8" id="KW-0479">Metal-binding</keyword>
<comment type="function">
    <text evidence="8">Binds and transfers iron-sulfur (Fe-S) clusters to target apoproteins. Can hydrolyze ATP.</text>
</comment>
<evidence type="ECO:0000313" key="10">
    <source>
        <dbReference type="EMBL" id="QDU08043.1"/>
    </source>
</evidence>
<feature type="domain" description="MIP18 family-like" evidence="9">
    <location>
        <begin position="12"/>
        <end position="82"/>
    </location>
</feature>
<dbReference type="PANTHER" id="PTHR42961:SF2">
    <property type="entry name" value="IRON-SULFUR PROTEIN NUBPL"/>
    <property type="match status" value="1"/>
</dbReference>
<dbReference type="CDD" id="cd02037">
    <property type="entry name" value="Mrp_NBP35"/>
    <property type="match status" value="1"/>
</dbReference>
<proteinExistence type="inferred from homology"/>
<comment type="similarity">
    <text evidence="1">In the N-terminal section; belongs to the MIP18 family.</text>
</comment>
<dbReference type="OrthoDB" id="9809679at2"/>
<keyword evidence="8" id="KW-0378">Hydrolase</keyword>
<keyword evidence="11" id="KW-1185">Reference proteome</keyword>
<protein>
    <recommendedName>
        <fullName evidence="8">Iron-sulfur cluster carrier protein</fullName>
    </recommendedName>
</protein>
<dbReference type="AlphaFoldDB" id="A0A517WS16"/>
<dbReference type="FunFam" id="3.40.50.300:FF:001119">
    <property type="entry name" value="Iron-sulfur cluster carrier protein"/>
    <property type="match status" value="1"/>
</dbReference>
<evidence type="ECO:0000256" key="5">
    <source>
        <dbReference type="ARBA" id="ARBA00022840"/>
    </source>
</evidence>
<sequence>MSNSEINEMNLQSCLNDLMDPVFEKSLSSSGFLKETTVGDSGQVHVQIELPVPSYPLESELSELIQNTIQEQFPECQDVNVEYTTDIKGKQSGGRLGLNVKNIIAVGAGKGGVGKSTVAASLAYSLKQFGARVGLVDADVYGPSIPHLVGTSEKPMAQEFQGKDGQTMTRIVPVEANGLKVMSMAFFVEPDQAVIWRGPMLHKAITQFLQDTEWGELDYLIIDMPPGTGDVSLTLSQLLELAGAVIVCSPQQVALLDAVKAVQMFRQVKIPVLGIIENMSGEVFGQGGAQAKGEELEIPFLGEIPMNAEIRIKSDSGNISQLVEDDSEAQAHLLKVAENVAIEIARNLITNPTRPPLEIL</sequence>
<keyword evidence="4 8" id="KW-0547">Nucleotide-binding</keyword>
<keyword evidence="7 8" id="KW-0411">Iron-sulfur</keyword>
<dbReference type="PANTHER" id="PTHR42961">
    <property type="entry name" value="IRON-SULFUR PROTEIN NUBPL"/>
    <property type="match status" value="1"/>
</dbReference>
<dbReference type="Pfam" id="PF10609">
    <property type="entry name" value="ParA"/>
    <property type="match status" value="1"/>
</dbReference>
<dbReference type="EMBL" id="CP037422">
    <property type="protein sequence ID" value="QDU08043.1"/>
    <property type="molecule type" value="Genomic_DNA"/>
</dbReference>
<dbReference type="InterPro" id="IPR002744">
    <property type="entry name" value="MIP18-like"/>
</dbReference>
<evidence type="ECO:0000256" key="8">
    <source>
        <dbReference type="HAMAP-Rule" id="MF_02040"/>
    </source>
</evidence>
<dbReference type="Proteomes" id="UP000318384">
    <property type="component" value="Chromosome"/>
</dbReference>
<dbReference type="InterPro" id="IPR027417">
    <property type="entry name" value="P-loop_NTPase"/>
</dbReference>
<dbReference type="GO" id="GO:0005524">
    <property type="term" value="F:ATP binding"/>
    <property type="evidence" value="ECO:0007669"/>
    <property type="project" value="UniProtKB-UniRule"/>
</dbReference>
<dbReference type="SUPFAM" id="SSF52540">
    <property type="entry name" value="P-loop containing nucleoside triphosphate hydrolases"/>
    <property type="match status" value="1"/>
</dbReference>
<dbReference type="InterPro" id="IPR033756">
    <property type="entry name" value="YlxH/NBP35"/>
</dbReference>
<evidence type="ECO:0000259" key="9">
    <source>
        <dbReference type="Pfam" id="PF01883"/>
    </source>
</evidence>
<keyword evidence="5 8" id="KW-0067">ATP-binding</keyword>
<evidence type="ECO:0000256" key="3">
    <source>
        <dbReference type="ARBA" id="ARBA00022723"/>
    </source>
</evidence>
<keyword evidence="6 8" id="KW-0408">Iron</keyword>
<feature type="binding site" evidence="8">
    <location>
        <begin position="109"/>
        <end position="116"/>
    </location>
    <ligand>
        <name>ATP</name>
        <dbReference type="ChEBI" id="CHEBI:30616"/>
    </ligand>
</feature>
<accession>A0A517WS16</accession>
<evidence type="ECO:0000313" key="11">
    <source>
        <dbReference type="Proteomes" id="UP000318384"/>
    </source>
</evidence>
<gene>
    <name evidence="10" type="primary">ylxH_1</name>
    <name evidence="10" type="ORF">V202x_14060</name>
</gene>
<dbReference type="Pfam" id="PF01883">
    <property type="entry name" value="FeS_assembly_P"/>
    <property type="match status" value="1"/>
</dbReference>
<comment type="similarity">
    <text evidence="8">Belongs to the Mrp/NBP35 ATP-binding proteins family.</text>
</comment>
<dbReference type="InterPro" id="IPR000808">
    <property type="entry name" value="Mrp-like_CS"/>
</dbReference>
<evidence type="ECO:0000256" key="2">
    <source>
        <dbReference type="ARBA" id="ARBA00008205"/>
    </source>
</evidence>
<comment type="similarity">
    <text evidence="2">In the C-terminal section; belongs to the Mrp/NBP35 ATP-binding proteins family.</text>
</comment>
<dbReference type="SUPFAM" id="SSF117916">
    <property type="entry name" value="Fe-S cluster assembly (FSCA) domain-like"/>
    <property type="match status" value="1"/>
</dbReference>
<dbReference type="HAMAP" id="MF_02040">
    <property type="entry name" value="Mrp_NBP35"/>
    <property type="match status" value="1"/>
</dbReference>
<dbReference type="GO" id="GO:0016226">
    <property type="term" value="P:iron-sulfur cluster assembly"/>
    <property type="evidence" value="ECO:0007669"/>
    <property type="project" value="InterPro"/>
</dbReference>
<evidence type="ECO:0000256" key="1">
    <source>
        <dbReference type="ARBA" id="ARBA00007352"/>
    </source>
</evidence>
<dbReference type="GO" id="GO:0051539">
    <property type="term" value="F:4 iron, 4 sulfur cluster binding"/>
    <property type="evidence" value="ECO:0007669"/>
    <property type="project" value="TreeGrafter"/>
</dbReference>